<sequence length="127" mass="14103">MNLFRNFNCSTFDGRQLGMMSKCSVSNGEAEVSNAGVWCPALPFVFAPCARSIIDLDTNHKSETIPTTKTRTGDRNMKGGGNQCMAMVAREWNVVEAMFYCGFRVGSCHGWRMEEVVAVILVHNPFN</sequence>
<organism evidence="1 2">
    <name type="scientific">Taenia crassiceps</name>
    <dbReference type="NCBI Taxonomy" id="6207"/>
    <lineage>
        <taxon>Eukaryota</taxon>
        <taxon>Metazoa</taxon>
        <taxon>Spiralia</taxon>
        <taxon>Lophotrochozoa</taxon>
        <taxon>Platyhelminthes</taxon>
        <taxon>Cestoda</taxon>
        <taxon>Eucestoda</taxon>
        <taxon>Cyclophyllidea</taxon>
        <taxon>Taeniidae</taxon>
        <taxon>Taenia</taxon>
    </lineage>
</organism>
<protein>
    <submittedName>
        <fullName evidence="1">Uncharacterized protein</fullName>
    </submittedName>
</protein>
<keyword evidence="2" id="KW-1185">Reference proteome</keyword>
<proteinExistence type="predicted"/>
<evidence type="ECO:0000313" key="2">
    <source>
        <dbReference type="Proteomes" id="UP001651158"/>
    </source>
</evidence>
<gene>
    <name evidence="1" type="ORF">TcWFU_009314</name>
</gene>
<name>A0ABR4QM81_9CEST</name>
<dbReference type="Proteomes" id="UP001651158">
    <property type="component" value="Unassembled WGS sequence"/>
</dbReference>
<evidence type="ECO:0000313" key="1">
    <source>
        <dbReference type="EMBL" id="KAL5110913.1"/>
    </source>
</evidence>
<reference evidence="1 2" key="1">
    <citation type="journal article" date="2022" name="Front. Cell. Infect. Microbiol.">
        <title>The Genomes of Two Strains of Taenia crassiceps the Animal Model for the Study of Human Cysticercosis.</title>
        <authorList>
            <person name="Bobes R.J."/>
            <person name="Estrada K."/>
            <person name="Rios-Valencia D.G."/>
            <person name="Calderon-Gallegos A."/>
            <person name="de la Torre P."/>
            <person name="Carrero J.C."/>
            <person name="Sanchez-Flores A."/>
            <person name="Laclette J.P."/>
        </authorList>
    </citation>
    <scope>NUCLEOTIDE SEQUENCE [LARGE SCALE GENOMIC DNA]</scope>
    <source>
        <strain evidence="1">WFUcys</strain>
    </source>
</reference>
<comment type="caution">
    <text evidence="1">The sequence shown here is derived from an EMBL/GenBank/DDBJ whole genome shotgun (WGS) entry which is preliminary data.</text>
</comment>
<accession>A0ABR4QM81</accession>
<dbReference type="EMBL" id="JAKROA010000002">
    <property type="protein sequence ID" value="KAL5110913.1"/>
    <property type="molecule type" value="Genomic_DNA"/>
</dbReference>